<reference evidence="11 12" key="2">
    <citation type="submission" date="2015-01" db="EMBL/GenBank/DDBJ databases">
        <title>Complete genome sequence of Pyrinomonas methylaliphatogenes type strain K22T.</title>
        <authorList>
            <person name="Lee K.C.Y."/>
            <person name="Power J.F."/>
            <person name="Dunfield P.F."/>
            <person name="Morgan X.C."/>
            <person name="Huttenhower C."/>
            <person name="Stott M.B."/>
        </authorList>
    </citation>
    <scope>NUCLEOTIDE SEQUENCE [LARGE SCALE GENOMIC DNA]</scope>
    <source>
        <strain evidence="11 12">K22</strain>
    </source>
</reference>
<dbReference type="GO" id="GO:0010133">
    <property type="term" value="P:L-proline catabolic process to L-glutamate"/>
    <property type="evidence" value="ECO:0007669"/>
    <property type="project" value="TreeGrafter"/>
</dbReference>
<dbReference type="FunFam" id="3.40.605.10:FF:000045">
    <property type="entry name" value="1-pyrroline-5-carboxylate dehydrogenase 1"/>
    <property type="match status" value="1"/>
</dbReference>
<dbReference type="InterPro" id="IPR005932">
    <property type="entry name" value="RocA"/>
</dbReference>
<proteinExistence type="inferred from homology"/>
<dbReference type="Pfam" id="PF00171">
    <property type="entry name" value="Aldedh"/>
    <property type="match status" value="1"/>
</dbReference>
<dbReference type="Gene3D" id="3.40.605.10">
    <property type="entry name" value="Aldehyde Dehydrogenase, Chain A, domain 1"/>
    <property type="match status" value="1"/>
</dbReference>
<keyword evidence="4" id="KW-0520">NAD</keyword>
<dbReference type="AlphaFoldDB" id="A0A0B6WUL2"/>
<dbReference type="GO" id="GO:0003842">
    <property type="term" value="F:L-glutamate gamma-semialdehyde dehydrogenase activity"/>
    <property type="evidence" value="ECO:0007669"/>
    <property type="project" value="UniProtKB-EC"/>
</dbReference>
<organism evidence="11 12">
    <name type="scientific">Pyrinomonas methylaliphatogenes</name>
    <dbReference type="NCBI Taxonomy" id="454194"/>
    <lineage>
        <taxon>Bacteria</taxon>
        <taxon>Pseudomonadati</taxon>
        <taxon>Acidobacteriota</taxon>
        <taxon>Blastocatellia</taxon>
        <taxon>Blastocatellales</taxon>
        <taxon>Pyrinomonadaceae</taxon>
        <taxon>Pyrinomonas</taxon>
    </lineage>
</organism>
<dbReference type="Proteomes" id="UP000031518">
    <property type="component" value="Unassembled WGS sequence"/>
</dbReference>
<evidence type="ECO:0000256" key="9">
    <source>
        <dbReference type="RuleBase" id="RU003345"/>
    </source>
</evidence>
<dbReference type="GO" id="GO:0004657">
    <property type="term" value="F:proline dehydrogenase activity"/>
    <property type="evidence" value="ECO:0007669"/>
    <property type="project" value="UniProtKB-ARBA"/>
</dbReference>
<feature type="domain" description="Aldehyde dehydrogenase" evidence="10">
    <location>
        <begin position="49"/>
        <end position="510"/>
    </location>
</feature>
<dbReference type="InterPro" id="IPR050485">
    <property type="entry name" value="Proline_metab_enzyme"/>
</dbReference>
<dbReference type="Gene3D" id="3.40.309.10">
    <property type="entry name" value="Aldehyde Dehydrogenase, Chain A, domain 2"/>
    <property type="match status" value="1"/>
</dbReference>
<dbReference type="EC" id="1.2.1.88" evidence="2"/>
<dbReference type="InterPro" id="IPR016160">
    <property type="entry name" value="Ald_DH_CS_CYS"/>
</dbReference>
<accession>A0A0B6WUL2</accession>
<dbReference type="PROSITE" id="PS00070">
    <property type="entry name" value="ALDEHYDE_DEHYDR_CYS"/>
    <property type="match status" value="1"/>
</dbReference>
<dbReference type="NCBIfam" id="TIGR01237">
    <property type="entry name" value="D1pyr5carbox2"/>
    <property type="match status" value="1"/>
</dbReference>
<dbReference type="FunFam" id="3.40.309.10:FF:000005">
    <property type="entry name" value="1-pyrroline-5-carboxylate dehydrogenase 1"/>
    <property type="match status" value="1"/>
</dbReference>
<dbReference type="InterPro" id="IPR029510">
    <property type="entry name" value="Ald_DH_CS_GLU"/>
</dbReference>
<comment type="pathway">
    <text evidence="1">Amino-acid degradation; L-proline degradation into L-glutamate; L-glutamate from L-proline: step 2/2.</text>
</comment>
<name>A0A0B6WUL2_9BACT</name>
<dbReference type="EMBL" id="CBXV010000004">
    <property type="protein sequence ID" value="CDM64928.1"/>
    <property type="molecule type" value="Genomic_DNA"/>
</dbReference>
<keyword evidence="3 9" id="KW-0560">Oxidoreductase</keyword>
<evidence type="ECO:0000256" key="3">
    <source>
        <dbReference type="ARBA" id="ARBA00023002"/>
    </source>
</evidence>
<evidence type="ECO:0000256" key="1">
    <source>
        <dbReference type="ARBA" id="ARBA00004786"/>
    </source>
</evidence>
<comment type="similarity">
    <text evidence="7">Belongs to the aldehyde dehydrogenase family. RocA subfamily.</text>
</comment>
<comment type="catalytic activity">
    <reaction evidence="6">
        <text>L-glutamate 5-semialdehyde + NAD(+) + H2O = L-glutamate + NADH + 2 H(+)</text>
        <dbReference type="Rhea" id="RHEA:30235"/>
        <dbReference type="ChEBI" id="CHEBI:15377"/>
        <dbReference type="ChEBI" id="CHEBI:15378"/>
        <dbReference type="ChEBI" id="CHEBI:29985"/>
        <dbReference type="ChEBI" id="CHEBI:57540"/>
        <dbReference type="ChEBI" id="CHEBI:57945"/>
        <dbReference type="ChEBI" id="CHEBI:58066"/>
        <dbReference type="EC" id="1.2.1.88"/>
    </reaction>
</comment>
<evidence type="ECO:0000259" key="10">
    <source>
        <dbReference type="Pfam" id="PF00171"/>
    </source>
</evidence>
<evidence type="ECO:0000256" key="7">
    <source>
        <dbReference type="ARBA" id="ARBA00061617"/>
    </source>
</evidence>
<dbReference type="InterPro" id="IPR016162">
    <property type="entry name" value="Ald_DH_N"/>
</dbReference>
<dbReference type="InterPro" id="IPR016163">
    <property type="entry name" value="Ald_DH_C"/>
</dbReference>
<evidence type="ECO:0000256" key="5">
    <source>
        <dbReference type="ARBA" id="ARBA00032259"/>
    </source>
</evidence>
<evidence type="ECO:0000256" key="8">
    <source>
        <dbReference type="PROSITE-ProRule" id="PRU10007"/>
    </source>
</evidence>
<dbReference type="PROSITE" id="PS00687">
    <property type="entry name" value="ALDEHYDE_DEHYDR_GLU"/>
    <property type="match status" value="1"/>
</dbReference>
<feature type="active site" evidence="8">
    <location>
        <position position="286"/>
    </location>
</feature>
<sequence>MRSEFRNEPLTDFSRPENAQAMRAAIEKVRGELGREYPLVIGGERLRSGRTFDSINPARKTETVGRFQRATEEQARRAVEVAHEAFRSWRWTSPEERAELLFRVAAKMRERKHELSAWMMYEVAKTWPEADADTAEAIDFCEFYGREMLRYAEPQPLVRIPSEDNHLEYIPLGVCAVIPPWNFPLAIMCGMTVAAIVTGNTVVLKPSSDSPTIAYKFFEILEEAGVPAGVVNFLTGSGGEVGDAIVDHPKTRLIAFTGSKEVGIRINERAARVHPGQIWLKRVIAEMGGKDAIIVEADADLDDAALGVVQSAFGFQGQKCSACSRAIINADIYDEMIERIVARAEKLRVGDPTDPETNMSAVINEKAFRTINDYIQRGQAEGGRLVFGGGSDGEQGFFIEPTVIADVRPGQTIEQEEIFGPVLAVIRARDYDEALRIANDTEYGLTGSVYTTDREKIARAAREFHVGNLYINRKCTGALVGVHPFGGFNMSGTDSKAGGRDYLLLFLQAKVWSEKLRV</sequence>
<protein>
    <recommendedName>
        <fullName evidence="5">L-glutamate gamma-semialdehyde dehydrogenase</fullName>
        <ecNumber evidence="2">1.2.1.88</ecNumber>
    </recommendedName>
    <alternativeName>
        <fullName evidence="5">L-glutamate gamma-semialdehyde dehydrogenase</fullName>
    </alternativeName>
</protein>
<dbReference type="RefSeq" id="WP_041974984.1">
    <property type="nucleotide sequence ID" value="NZ_CBXV010000004.1"/>
</dbReference>
<dbReference type="NCBIfam" id="NF002852">
    <property type="entry name" value="PRK03137.1"/>
    <property type="match status" value="1"/>
</dbReference>
<dbReference type="PANTHER" id="PTHR42862:SF1">
    <property type="entry name" value="DELTA-1-PYRROLINE-5-CARBOXYLATE DEHYDROGENASE 2, ISOFORM A-RELATED"/>
    <property type="match status" value="1"/>
</dbReference>
<evidence type="ECO:0000313" key="12">
    <source>
        <dbReference type="Proteomes" id="UP000031518"/>
    </source>
</evidence>
<dbReference type="CDD" id="cd07124">
    <property type="entry name" value="ALDH_PutA-P5CDH-RocA"/>
    <property type="match status" value="1"/>
</dbReference>
<evidence type="ECO:0000256" key="4">
    <source>
        <dbReference type="ARBA" id="ARBA00023027"/>
    </source>
</evidence>
<dbReference type="SUPFAM" id="SSF53720">
    <property type="entry name" value="ALDH-like"/>
    <property type="match status" value="1"/>
</dbReference>
<evidence type="ECO:0000256" key="6">
    <source>
        <dbReference type="ARBA" id="ARBA00048142"/>
    </source>
</evidence>
<dbReference type="GO" id="GO:0009898">
    <property type="term" value="C:cytoplasmic side of plasma membrane"/>
    <property type="evidence" value="ECO:0007669"/>
    <property type="project" value="TreeGrafter"/>
</dbReference>
<dbReference type="OrthoDB" id="9762913at2"/>
<dbReference type="InterPro" id="IPR016161">
    <property type="entry name" value="Ald_DH/histidinol_DH"/>
</dbReference>
<gene>
    <name evidence="11" type="ORF">PYK22_00923</name>
</gene>
<evidence type="ECO:0000313" key="11">
    <source>
        <dbReference type="EMBL" id="CDM64928.1"/>
    </source>
</evidence>
<reference evidence="11 12" key="1">
    <citation type="submission" date="2013-12" db="EMBL/GenBank/DDBJ databases">
        <authorList>
            <person name="Stott M."/>
        </authorList>
    </citation>
    <scope>NUCLEOTIDE SEQUENCE [LARGE SCALE GENOMIC DNA]</scope>
    <source>
        <strain evidence="11 12">K22</strain>
    </source>
</reference>
<dbReference type="PANTHER" id="PTHR42862">
    <property type="entry name" value="DELTA-1-PYRROLINE-5-CARBOXYLATE DEHYDROGENASE 1, ISOFORM A-RELATED"/>
    <property type="match status" value="1"/>
</dbReference>
<evidence type="ECO:0000256" key="2">
    <source>
        <dbReference type="ARBA" id="ARBA00012884"/>
    </source>
</evidence>
<dbReference type="STRING" id="454194.PYK22_00923"/>
<dbReference type="InterPro" id="IPR015590">
    <property type="entry name" value="Aldehyde_DH_dom"/>
</dbReference>
<keyword evidence="12" id="KW-1185">Reference proteome</keyword>